<dbReference type="Gene3D" id="3.40.50.300">
    <property type="entry name" value="P-loop containing nucleotide triphosphate hydrolases"/>
    <property type="match status" value="1"/>
</dbReference>
<dbReference type="AlphaFoldDB" id="A0A5P2UT64"/>
<proteinExistence type="predicted"/>
<dbReference type="PROSITE" id="PS00211">
    <property type="entry name" value="ABC_TRANSPORTER_1"/>
    <property type="match status" value="1"/>
</dbReference>
<dbReference type="InterPro" id="IPR017871">
    <property type="entry name" value="ABC_transporter-like_CS"/>
</dbReference>
<dbReference type="PANTHER" id="PTHR42939:SF1">
    <property type="entry name" value="ABC TRANSPORTER ATP-BINDING PROTEIN ALBC-RELATED"/>
    <property type="match status" value="1"/>
</dbReference>
<keyword evidence="1" id="KW-0813">Transport</keyword>
<dbReference type="InterPro" id="IPR003593">
    <property type="entry name" value="AAA+_ATPase"/>
</dbReference>
<keyword evidence="2" id="KW-0547">Nucleotide-binding</keyword>
<evidence type="ECO:0000256" key="1">
    <source>
        <dbReference type="ARBA" id="ARBA00022448"/>
    </source>
</evidence>
<protein>
    <submittedName>
        <fullName evidence="6">ABC transporter ATP-binding protein</fullName>
    </submittedName>
</protein>
<reference evidence="5" key="1">
    <citation type="journal article" date="2014" name="Int. J. Syst. Evol. Microbiol.">
        <title>Complete genome sequence of Corynebacterium casei LMG S-19264T (=DSM 44701T), isolated from a smear-ripened cheese.</title>
        <authorList>
            <consortium name="US DOE Joint Genome Institute (JGI-PGF)"/>
            <person name="Walter F."/>
            <person name="Albersmeier A."/>
            <person name="Kalinowski J."/>
            <person name="Ruckert C."/>
        </authorList>
    </citation>
    <scope>NUCLEOTIDE SEQUENCE</scope>
    <source>
        <strain evidence="5">JCM 4834</strain>
    </source>
</reference>
<evidence type="ECO:0000256" key="2">
    <source>
        <dbReference type="ARBA" id="ARBA00022741"/>
    </source>
</evidence>
<dbReference type="KEGG" id="ssub:CP968_27465"/>
<dbReference type="InterPro" id="IPR027417">
    <property type="entry name" value="P-loop_NTPase"/>
</dbReference>
<dbReference type="InterPro" id="IPR051782">
    <property type="entry name" value="ABC_Transporter_VariousFunc"/>
</dbReference>
<feature type="domain" description="ABC transporter" evidence="4">
    <location>
        <begin position="10"/>
        <end position="234"/>
    </location>
</feature>
<sequence length="305" mass="32599">MSDPTAATALRATRLGREFRGRWALRGCDVDLPAGRVTALVGPNGAGKSTLLQLAAGLLRPTTGQLRVHGRVPGTREAREAIAFLAQERPLHPRFTVADTLRLGRKLNRRWDQDLAERLVRAGGVPLTARIGSLSGGNRTRVALALALGKRAELLLLDEPLADLDPVARHEITGLLMHEAAERGVGIVMSSHVLAELEDVCDHVLLLKDGAVRLAGDTEELREAHTLLTGRADPIETDGLPHAFDRSTVVHAATAGRQVTALVRTTPGPAAPAADARWISETPSLEALLLAHLRAPRPDRTEAAA</sequence>
<evidence type="ECO:0000313" key="5">
    <source>
        <dbReference type="EMBL" id="GGZ88285.1"/>
    </source>
</evidence>
<gene>
    <name evidence="6" type="ORF">CP968_27465</name>
    <name evidence="5" type="ORF">GCM10010371_55230</name>
</gene>
<dbReference type="PANTHER" id="PTHR42939">
    <property type="entry name" value="ABC TRANSPORTER ATP-BINDING PROTEIN ALBC-RELATED"/>
    <property type="match status" value="1"/>
</dbReference>
<reference evidence="6 7" key="2">
    <citation type="submission" date="2017-09" db="EMBL/GenBank/DDBJ databases">
        <authorList>
            <person name="Lee N."/>
            <person name="Cho B.-K."/>
        </authorList>
    </citation>
    <scope>NUCLEOTIDE SEQUENCE [LARGE SCALE GENOMIC DNA]</scope>
    <source>
        <strain evidence="6 7">ATCC 27467</strain>
    </source>
</reference>
<dbReference type="CDD" id="cd03230">
    <property type="entry name" value="ABC_DR_subfamily_A"/>
    <property type="match status" value="1"/>
</dbReference>
<dbReference type="PROSITE" id="PS50893">
    <property type="entry name" value="ABC_TRANSPORTER_2"/>
    <property type="match status" value="1"/>
</dbReference>
<dbReference type="InterPro" id="IPR003439">
    <property type="entry name" value="ABC_transporter-like_ATP-bd"/>
</dbReference>
<accession>A0A5P2UT64</accession>
<dbReference type="EMBL" id="CP023701">
    <property type="protein sequence ID" value="QEU81529.1"/>
    <property type="molecule type" value="Genomic_DNA"/>
</dbReference>
<reference evidence="5" key="3">
    <citation type="submission" date="2020-09" db="EMBL/GenBank/DDBJ databases">
        <authorList>
            <person name="Sun Q."/>
            <person name="Ohkuma M."/>
        </authorList>
    </citation>
    <scope>NUCLEOTIDE SEQUENCE</scope>
    <source>
        <strain evidence="5">JCM 4834</strain>
    </source>
</reference>
<dbReference type="SUPFAM" id="SSF52540">
    <property type="entry name" value="P-loop containing nucleoside triphosphate hydrolases"/>
    <property type="match status" value="1"/>
</dbReference>
<dbReference type="Proteomes" id="UP000326831">
    <property type="component" value="Chromosome"/>
</dbReference>
<evidence type="ECO:0000313" key="6">
    <source>
        <dbReference type="EMBL" id="QEU81529.1"/>
    </source>
</evidence>
<dbReference type="GO" id="GO:0016887">
    <property type="term" value="F:ATP hydrolysis activity"/>
    <property type="evidence" value="ECO:0007669"/>
    <property type="project" value="InterPro"/>
</dbReference>
<dbReference type="GO" id="GO:0005524">
    <property type="term" value="F:ATP binding"/>
    <property type="evidence" value="ECO:0007669"/>
    <property type="project" value="UniProtKB-KW"/>
</dbReference>
<dbReference type="OrthoDB" id="9804819at2"/>
<evidence type="ECO:0000313" key="7">
    <source>
        <dbReference type="Proteomes" id="UP000326831"/>
    </source>
</evidence>
<name>A0A5P2UT64_9ACTN</name>
<keyword evidence="3 6" id="KW-0067">ATP-binding</keyword>
<evidence type="ECO:0000256" key="3">
    <source>
        <dbReference type="ARBA" id="ARBA00022840"/>
    </source>
</evidence>
<dbReference type="EMBL" id="BMVX01000026">
    <property type="protein sequence ID" value="GGZ88285.1"/>
    <property type="molecule type" value="Genomic_DNA"/>
</dbReference>
<evidence type="ECO:0000259" key="4">
    <source>
        <dbReference type="PROSITE" id="PS50893"/>
    </source>
</evidence>
<organism evidence="6 7">
    <name type="scientific">Streptomyces subrutilus</name>
    <dbReference type="NCBI Taxonomy" id="36818"/>
    <lineage>
        <taxon>Bacteria</taxon>
        <taxon>Bacillati</taxon>
        <taxon>Actinomycetota</taxon>
        <taxon>Actinomycetes</taxon>
        <taxon>Kitasatosporales</taxon>
        <taxon>Streptomycetaceae</taxon>
        <taxon>Streptomyces</taxon>
    </lineage>
</organism>
<dbReference type="Pfam" id="PF00005">
    <property type="entry name" value="ABC_tran"/>
    <property type="match status" value="1"/>
</dbReference>
<dbReference type="SMART" id="SM00382">
    <property type="entry name" value="AAA"/>
    <property type="match status" value="1"/>
</dbReference>
<keyword evidence="7" id="KW-1185">Reference proteome</keyword>
<dbReference type="RefSeq" id="WP_150520534.1">
    <property type="nucleotide sequence ID" value="NZ_BMVX01000026.1"/>
</dbReference>
<dbReference type="Proteomes" id="UP000634660">
    <property type="component" value="Unassembled WGS sequence"/>
</dbReference>